<reference evidence="1" key="1">
    <citation type="submission" date="2013-02" db="EMBL/GenBank/DDBJ databases">
        <title>Immune-Related transcriptome of Coptotermes formosanus Shiraki workers: the defense mechanism.</title>
        <authorList>
            <person name="Hussain A."/>
            <person name="Li Y.F."/>
            <person name="Wen S.Y."/>
        </authorList>
    </citation>
    <scope>NUCLEOTIDE SEQUENCE</scope>
</reference>
<protein>
    <submittedName>
        <fullName evidence="1">Uncharacterized protein</fullName>
    </submittedName>
</protein>
<dbReference type="EMBL" id="KC632304">
    <property type="protein sequence ID" value="AGM32118.1"/>
    <property type="molecule type" value="mRNA"/>
</dbReference>
<dbReference type="AlphaFoldDB" id="R4V2X1"/>
<accession>R4V2X1</accession>
<sequence>MGESSLKAKPAGIKTAIGHSLHNSCENGEAVGGSVPAVCADACCSTEGMSTYRARHPRHLWWHFLHY</sequence>
<proteinExistence type="evidence at transcript level"/>
<name>R4V2X1_COPFO</name>
<evidence type="ECO:0000313" key="1">
    <source>
        <dbReference type="EMBL" id="AGM32118.1"/>
    </source>
</evidence>
<organism evidence="1">
    <name type="scientific">Coptotermes formosanus</name>
    <name type="common">Formosan subterranean termite</name>
    <dbReference type="NCBI Taxonomy" id="36987"/>
    <lineage>
        <taxon>Eukaryota</taxon>
        <taxon>Metazoa</taxon>
        <taxon>Ecdysozoa</taxon>
        <taxon>Arthropoda</taxon>
        <taxon>Hexapoda</taxon>
        <taxon>Insecta</taxon>
        <taxon>Pterygota</taxon>
        <taxon>Neoptera</taxon>
        <taxon>Polyneoptera</taxon>
        <taxon>Dictyoptera</taxon>
        <taxon>Blattodea</taxon>
        <taxon>Blattoidea</taxon>
        <taxon>Termitoidae</taxon>
        <taxon>Rhinotermitidae</taxon>
        <taxon>Coptotermes</taxon>
    </lineage>
</organism>